<dbReference type="InterPro" id="IPR057494">
    <property type="entry name" value="Rossman_Mical"/>
</dbReference>
<feature type="compositionally biased region" description="Acidic residues" evidence="18">
    <location>
        <begin position="1112"/>
        <end position="1127"/>
    </location>
</feature>
<evidence type="ECO:0000259" key="19">
    <source>
        <dbReference type="PROSITE" id="PS50023"/>
    </source>
</evidence>
<dbReference type="EC" id="1.14.13.225" evidence="4"/>
<keyword evidence="6" id="KW-0285">Flavoprotein</keyword>
<dbReference type="SUPFAM" id="SSF51905">
    <property type="entry name" value="FAD/NAD(P)-binding domain"/>
    <property type="match status" value="1"/>
</dbReference>
<dbReference type="PANTHER" id="PTHR23167">
    <property type="entry name" value="CALPONIN HOMOLOGY DOMAIN-CONTAINING PROTEIN DDB_G0272472-RELATED"/>
    <property type="match status" value="1"/>
</dbReference>
<protein>
    <recommendedName>
        <fullName evidence="4">F-actin monooxygenase</fullName>
        <ecNumber evidence="4">1.14.13.225</ecNumber>
    </recommendedName>
</protein>
<proteinExistence type="inferred from homology"/>
<name>A0AAN5C4D3_9BILA</name>
<comment type="cofactor">
    <cofactor evidence="1">
        <name>FAD</name>
        <dbReference type="ChEBI" id="CHEBI:57692"/>
    </cofactor>
</comment>
<evidence type="ECO:0000256" key="5">
    <source>
        <dbReference type="ARBA" id="ARBA00022490"/>
    </source>
</evidence>
<evidence type="ECO:0000256" key="10">
    <source>
        <dbReference type="ARBA" id="ARBA00022857"/>
    </source>
</evidence>
<feature type="compositionally biased region" description="Polar residues" evidence="18">
    <location>
        <begin position="1251"/>
        <end position="1263"/>
    </location>
</feature>
<dbReference type="InterPro" id="IPR036872">
    <property type="entry name" value="CH_dom_sf"/>
</dbReference>
<dbReference type="GO" id="GO:0005737">
    <property type="term" value="C:cytoplasm"/>
    <property type="evidence" value="ECO:0007669"/>
    <property type="project" value="UniProtKB-SubCell"/>
</dbReference>
<evidence type="ECO:0000313" key="20">
    <source>
        <dbReference type="EMBL" id="GMR36813.1"/>
    </source>
</evidence>
<dbReference type="PANTHER" id="PTHR23167:SF54">
    <property type="entry name" value="[F-ACTIN]-MONOOXYGENASE MICAL"/>
    <property type="match status" value="1"/>
</dbReference>
<accession>A0AAN5C4D3</accession>
<feature type="non-terminal residue" evidence="20">
    <location>
        <position position="1"/>
    </location>
</feature>
<feature type="compositionally biased region" description="Basic and acidic residues" evidence="18">
    <location>
        <begin position="1570"/>
        <end position="1583"/>
    </location>
</feature>
<dbReference type="PROSITE" id="PS50023">
    <property type="entry name" value="LIM_DOMAIN_2"/>
    <property type="match status" value="1"/>
</dbReference>
<evidence type="ECO:0000313" key="21">
    <source>
        <dbReference type="Proteomes" id="UP001328107"/>
    </source>
</evidence>
<feature type="compositionally biased region" description="Basic and acidic residues" evidence="18">
    <location>
        <begin position="1381"/>
        <end position="1404"/>
    </location>
</feature>
<evidence type="ECO:0000256" key="6">
    <source>
        <dbReference type="ARBA" id="ARBA00022630"/>
    </source>
</evidence>
<comment type="subcellular location">
    <subcellularLocation>
        <location evidence="2">Cytoplasm</location>
    </subcellularLocation>
</comment>
<keyword evidence="5" id="KW-0963">Cytoplasm</keyword>
<dbReference type="SMART" id="SM01203">
    <property type="entry name" value="DUF3585"/>
    <property type="match status" value="1"/>
</dbReference>
<dbReference type="SMART" id="SM00132">
    <property type="entry name" value="LIM"/>
    <property type="match status" value="1"/>
</dbReference>
<dbReference type="GO" id="GO:0003779">
    <property type="term" value="F:actin binding"/>
    <property type="evidence" value="ECO:0007669"/>
    <property type="project" value="UniProtKB-KW"/>
</dbReference>
<dbReference type="PRINTS" id="PR00420">
    <property type="entry name" value="RNGMNOXGNASE"/>
</dbReference>
<evidence type="ECO:0000256" key="4">
    <source>
        <dbReference type="ARBA" id="ARBA00012709"/>
    </source>
</evidence>
<feature type="region of interest" description="Disordered" evidence="18">
    <location>
        <begin position="1031"/>
        <end position="1053"/>
    </location>
</feature>
<feature type="compositionally biased region" description="Basic and acidic residues" evidence="18">
    <location>
        <begin position="759"/>
        <end position="823"/>
    </location>
</feature>
<keyword evidence="7 16" id="KW-0479">Metal-binding</keyword>
<gene>
    <name evidence="20" type="ORF">PMAYCL1PPCAC_07008</name>
</gene>
<dbReference type="InterPro" id="IPR001781">
    <property type="entry name" value="Znf_LIM"/>
</dbReference>
<feature type="compositionally biased region" description="Acidic residues" evidence="18">
    <location>
        <begin position="1134"/>
        <end position="1155"/>
    </location>
</feature>
<dbReference type="Gene3D" id="3.50.50.60">
    <property type="entry name" value="FAD/NAD(P)-binding domain"/>
    <property type="match status" value="1"/>
</dbReference>
<feature type="region of interest" description="Disordered" evidence="18">
    <location>
        <begin position="1365"/>
        <end position="1406"/>
    </location>
</feature>
<comment type="caution">
    <text evidence="20">The sequence shown here is derived from an EMBL/GenBank/DDBJ whole genome shotgun (WGS) entry which is preliminary data.</text>
</comment>
<evidence type="ECO:0000256" key="15">
    <source>
        <dbReference type="ARBA" id="ARBA00049522"/>
    </source>
</evidence>
<dbReference type="GO" id="GO:0046872">
    <property type="term" value="F:metal ion binding"/>
    <property type="evidence" value="ECO:0007669"/>
    <property type="project" value="UniProtKB-KW"/>
</dbReference>
<dbReference type="InterPro" id="IPR036188">
    <property type="entry name" value="FAD/NAD-bd_sf"/>
</dbReference>
<keyword evidence="12" id="KW-0503">Monooxygenase</keyword>
<keyword evidence="14" id="KW-0009">Actin-binding</keyword>
<evidence type="ECO:0000256" key="12">
    <source>
        <dbReference type="ARBA" id="ARBA00023033"/>
    </source>
</evidence>
<evidence type="ECO:0000256" key="3">
    <source>
        <dbReference type="ARBA" id="ARBA00008223"/>
    </source>
</evidence>
<evidence type="ECO:0000256" key="8">
    <source>
        <dbReference type="ARBA" id="ARBA00022827"/>
    </source>
</evidence>
<evidence type="ECO:0000256" key="9">
    <source>
        <dbReference type="ARBA" id="ARBA00022833"/>
    </source>
</evidence>
<dbReference type="InterPro" id="IPR003953">
    <property type="entry name" value="FAD-dep_OxRdtase_2_FAD-bd"/>
</dbReference>
<reference evidence="21" key="1">
    <citation type="submission" date="2022-10" db="EMBL/GenBank/DDBJ databases">
        <title>Genome assembly of Pristionchus species.</title>
        <authorList>
            <person name="Yoshida K."/>
            <person name="Sommer R.J."/>
        </authorList>
    </citation>
    <scope>NUCLEOTIDE SEQUENCE [LARGE SCALE GENOMIC DNA]</scope>
    <source>
        <strain evidence="21">RS5460</strain>
    </source>
</reference>
<comment type="catalytic activity">
    <reaction evidence="15">
        <text>L-methionyl-[F-actin] + NADPH + O2 + H(+) = L-methionyl-(R)-S-oxide-[F-actin] + NADP(+) + H2O</text>
        <dbReference type="Rhea" id="RHEA:51308"/>
        <dbReference type="Rhea" id="RHEA-COMP:12953"/>
        <dbReference type="Rhea" id="RHEA-COMP:12956"/>
        <dbReference type="ChEBI" id="CHEBI:15377"/>
        <dbReference type="ChEBI" id="CHEBI:15378"/>
        <dbReference type="ChEBI" id="CHEBI:15379"/>
        <dbReference type="ChEBI" id="CHEBI:16044"/>
        <dbReference type="ChEBI" id="CHEBI:45764"/>
        <dbReference type="ChEBI" id="CHEBI:57783"/>
        <dbReference type="ChEBI" id="CHEBI:58349"/>
        <dbReference type="EC" id="1.14.13.225"/>
    </reaction>
</comment>
<feature type="compositionally biased region" description="Polar residues" evidence="18">
    <location>
        <begin position="976"/>
        <end position="986"/>
    </location>
</feature>
<dbReference type="InterPro" id="IPR050540">
    <property type="entry name" value="F-actin_Monoox_Mical"/>
</dbReference>
<dbReference type="Gene3D" id="2.10.110.10">
    <property type="entry name" value="Cysteine Rich Protein"/>
    <property type="match status" value="1"/>
</dbReference>
<evidence type="ECO:0000256" key="11">
    <source>
        <dbReference type="ARBA" id="ARBA00023002"/>
    </source>
</evidence>
<evidence type="ECO:0000256" key="7">
    <source>
        <dbReference type="ARBA" id="ARBA00022723"/>
    </source>
</evidence>
<keyword evidence="8" id="KW-0274">FAD</keyword>
<feature type="compositionally biased region" description="Low complexity" evidence="18">
    <location>
        <begin position="1267"/>
        <end position="1285"/>
    </location>
</feature>
<dbReference type="FunFam" id="3.50.50.60:FF:000004">
    <property type="entry name" value="protein-methionine sulfoxide oxidase MICAL2 isoform X1"/>
    <property type="match status" value="1"/>
</dbReference>
<feature type="region of interest" description="Disordered" evidence="18">
    <location>
        <begin position="956"/>
        <end position="1000"/>
    </location>
</feature>
<evidence type="ECO:0000256" key="13">
    <source>
        <dbReference type="ARBA" id="ARBA00023038"/>
    </source>
</evidence>
<keyword evidence="11" id="KW-0560">Oxidoreductase</keyword>
<sequence length="1603" mass="180918">DRESRVPPSSPSIDAVMGTPGAAFDAFSTATTFKGITSAFFQLCLTLNIDPTDHKNIYERIHQLDSWKAQKLFKILDKRRLQSEYKGNEATSGYNVLVIGAGPCGLRAAIECALLGSKVVVIEQRDKFSRNNVLHLWEFVIADLKGLGAKFFYPKFCTGSIEHISIRQLQCILLKVALLFGVQVYDSLSFKQLLLPTEETPVQGSGYRALLDPSDHILSTYEFDVLIGADGKRNTVPGFPREEMRGKLAIGITANFINKKSYEEERVPEISGVAYIFNQSFFKEMYEVTGVDLENIVYYKDETHYFVMCAKKSSLLEQGVIKKDMDDVSSLLSSSNVDEAALCRFAAAAADFATKSKLPTLEFATNQRCRPDVALFDFTSLFSCKCSVRMVKKAGRSLLMAVVGDSLHEPFWPTGSGAARGFLGVWDSCWLIRQLAVSGRDEMELVAERESVYRLLAQVTKDNMHKNITKYTIDPRTRYVSLDLGVKAEDVKMLIWGDEGECAPLGAFTPSTPPSQWHFLSSYRFTLHSIASYKLKMNNLSSCWRDGRAMGAMLAKFLPDSLDYTKLMEMEGEEARVEHCLSIIVDQMGLEIPSGKWKEARDDVITAFIANLITWIRSDDERRKKAITPKIMSLKRKNERAPVDASKARKTAPIERLAKDVMACYGIVNGEKKEKSESHSTPSRLGDRTALVPPMRHETKRPLVERLNPQLVLKVEQIVTGEKVKEEERLFYQDRAAQQDKAAHRMSREELVRMEERMAAVDRGEGKEKRENMSAQEEKLMRARVADVRKEAEEGFTRRDDKEKYKEVDESLRRSDQRLKQKDLAGLPPIRAKPSLPPTPPKKTMTVESSENGEVKMRMLSTPSSARRLASLSMIEPSKNACAFCTKPVYLAEKMIVEGLTLHKTCFKCAFCAQALRLGDCSMERHVDQYKEFRMFCKTHARLSLRDKVAKIERTERKEKGSLEKASSMDNVDVRPSSSQLESTPHSPRRHTVTVDTTTPTVVVERIEGEKKLPSRGSSSSLFFFSSENGPSMLSSTSSLNQTTSSASSARDLTTNITIGEENEGSLHHRCVGRSRDDLLTPLPSSLAEKNEREFATLERSITRKPSPSSSMDEDEDEDEEETEIDVLETAIYEGDEVEMEEEEEEELGEEEMEELERTVAEMEDSTEDGMCTERQALSIIETINRRRSTVDGRGSVDGRRNTVDGGELRERKEEELNERKKEARERARAKSDRQLGLEEKEQREKDSWRTLFSTPSVSTTTAVGVPSTSMTPSLPHLTPLSTPSQYSTPLLGTPARPAPCSPPQGLLARLFSPSSSRRPHPSPFNDKKEKKENLQNSPSSMEGKDDSMTSSFVDAVIVNVESAKESALKGKSYRKMKHSRSGDSKSEVEMSEERKECGNEEGRGSITPMAIVAPNQRSIDHDSASRISTDDASIRMVQRKVERMRKQRTDDRRRTGQDIQRGLAECEIRMEEVMREGTATERRLSGDPTCTHLLETWYSLVMERDRLRDKEDDLRLRAREMAAEEEYKSLKQRFNEMSLDGGDEDEDTLLQAMVEALRRRGSARAAVESTRESGSRPRRDPPHVVLQRHGYNYLNFRPIFIA</sequence>
<evidence type="ECO:0000256" key="16">
    <source>
        <dbReference type="PROSITE-ProRule" id="PRU00125"/>
    </source>
</evidence>
<evidence type="ECO:0000256" key="2">
    <source>
        <dbReference type="ARBA" id="ARBA00004496"/>
    </source>
</evidence>
<evidence type="ECO:0000256" key="1">
    <source>
        <dbReference type="ARBA" id="ARBA00001974"/>
    </source>
</evidence>
<feature type="region of interest" description="Disordered" evidence="18">
    <location>
        <begin position="1562"/>
        <end position="1584"/>
    </location>
</feature>
<dbReference type="Pfam" id="PF25413">
    <property type="entry name" value="Rossman_Mical"/>
    <property type="match status" value="1"/>
</dbReference>
<keyword evidence="9 16" id="KW-0862">Zinc</keyword>
<feature type="region of interest" description="Disordered" evidence="18">
    <location>
        <begin position="1081"/>
        <end position="1174"/>
    </location>
</feature>
<evidence type="ECO:0000256" key="18">
    <source>
        <dbReference type="SAM" id="MobiDB-lite"/>
    </source>
</evidence>
<feature type="region of interest" description="Disordered" evidence="18">
    <location>
        <begin position="759"/>
        <end position="853"/>
    </location>
</feature>
<dbReference type="SUPFAM" id="SSF57716">
    <property type="entry name" value="Glucocorticoid receptor-like (DNA-binding domain)"/>
    <property type="match status" value="1"/>
</dbReference>
<keyword evidence="17" id="KW-0175">Coiled coil</keyword>
<dbReference type="Proteomes" id="UP001328107">
    <property type="component" value="Unassembled WGS sequence"/>
</dbReference>
<keyword evidence="13 16" id="KW-0440">LIM domain</keyword>
<feature type="compositionally biased region" description="Low complexity" evidence="18">
    <location>
        <begin position="1031"/>
        <end position="1050"/>
    </location>
</feature>
<dbReference type="EMBL" id="BTRK01000002">
    <property type="protein sequence ID" value="GMR36813.1"/>
    <property type="molecule type" value="Genomic_DNA"/>
</dbReference>
<evidence type="ECO:0000256" key="14">
    <source>
        <dbReference type="ARBA" id="ARBA00023203"/>
    </source>
</evidence>
<dbReference type="Gene3D" id="1.10.418.10">
    <property type="entry name" value="Calponin-like domain"/>
    <property type="match status" value="1"/>
</dbReference>
<feature type="compositionally biased region" description="Basic and acidic residues" evidence="18">
    <location>
        <begin position="1189"/>
        <end position="1249"/>
    </location>
</feature>
<keyword evidence="10" id="KW-0521">NADP</keyword>
<comment type="similarity">
    <text evidence="3">Belongs to the Mical family.</text>
</comment>
<keyword evidence="21" id="KW-1185">Reference proteome</keyword>
<feature type="domain" description="LIM zinc-binding" evidence="19">
    <location>
        <begin position="880"/>
        <end position="947"/>
    </location>
</feature>
<evidence type="ECO:0000256" key="17">
    <source>
        <dbReference type="SAM" id="Coils"/>
    </source>
</evidence>
<organism evidence="20 21">
    <name type="scientific">Pristionchus mayeri</name>
    <dbReference type="NCBI Taxonomy" id="1317129"/>
    <lineage>
        <taxon>Eukaryota</taxon>
        <taxon>Metazoa</taxon>
        <taxon>Ecdysozoa</taxon>
        <taxon>Nematoda</taxon>
        <taxon>Chromadorea</taxon>
        <taxon>Rhabditida</taxon>
        <taxon>Rhabditina</taxon>
        <taxon>Diplogasteromorpha</taxon>
        <taxon>Diplogasteroidea</taxon>
        <taxon>Neodiplogasteridae</taxon>
        <taxon>Pristionchus</taxon>
    </lineage>
</organism>
<dbReference type="Pfam" id="PF00890">
    <property type="entry name" value="FAD_binding_2"/>
    <property type="match status" value="1"/>
</dbReference>
<dbReference type="SUPFAM" id="SSF47576">
    <property type="entry name" value="Calponin-homology domain, CH-domain"/>
    <property type="match status" value="1"/>
</dbReference>
<dbReference type="CDD" id="cd09358">
    <property type="entry name" value="LIM_Mical_like"/>
    <property type="match status" value="1"/>
</dbReference>
<dbReference type="GO" id="GO:0120501">
    <property type="term" value="F:F-actin monooxygenase activity"/>
    <property type="evidence" value="ECO:0007669"/>
    <property type="project" value="UniProtKB-EC"/>
</dbReference>
<feature type="coiled-coil region" evidence="17">
    <location>
        <begin position="1505"/>
        <end position="1541"/>
    </location>
</feature>
<feature type="region of interest" description="Disordered" evidence="18">
    <location>
        <begin position="1187"/>
        <end position="1350"/>
    </location>
</feature>